<keyword evidence="2" id="KW-1133">Transmembrane helix</keyword>
<proteinExistence type="predicted"/>
<dbReference type="Gene3D" id="2.160.20.80">
    <property type="entry name" value="E3 ubiquitin-protein ligase SopA"/>
    <property type="match status" value="1"/>
</dbReference>
<sequence length="283" mass="29720">MADDAPDGLAESRELVRGAAKWFVAGLGAIGVVLVAGSQLSSIGSLSVHTARFYVALAGVALGLLAILWAMWRVVDVLSPRQWAFEDLVAEWDAAGDRAAPRGRPDQAPVGRYFRAHELFLGGFESPRAIQELWEVSPPDRAGFDDLVDLMDDLLDKAATIDLQHRFRRLRLQIAMGVLLGAAGILGFAWAANPGSPDDAPPSLRNASLVGVDFHGASLRSVDLTGADLTGADLADTDLAGAVLTDVTWADTTCPDGTNSDARGTRAPDGSVTGGTCLGHLVP</sequence>
<organism evidence="3">
    <name type="scientific">metagenome</name>
    <dbReference type="NCBI Taxonomy" id="256318"/>
    <lineage>
        <taxon>unclassified sequences</taxon>
        <taxon>metagenomes</taxon>
    </lineage>
</organism>
<feature type="transmembrane region" description="Helical" evidence="2">
    <location>
        <begin position="174"/>
        <end position="192"/>
    </location>
</feature>
<keyword evidence="2" id="KW-0812">Transmembrane</keyword>
<evidence type="ECO:0008006" key="4">
    <source>
        <dbReference type="Google" id="ProtNLM"/>
    </source>
</evidence>
<accession>A0A2P2CG92</accession>
<keyword evidence="2" id="KW-0472">Membrane</keyword>
<dbReference type="InterPro" id="IPR001646">
    <property type="entry name" value="5peptide_repeat"/>
</dbReference>
<dbReference type="SUPFAM" id="SSF141571">
    <property type="entry name" value="Pentapeptide repeat-like"/>
    <property type="match status" value="1"/>
</dbReference>
<dbReference type="EMBL" id="CZKB01000017">
    <property type="protein sequence ID" value="CUR61009.1"/>
    <property type="molecule type" value="Genomic_DNA"/>
</dbReference>
<evidence type="ECO:0000313" key="3">
    <source>
        <dbReference type="EMBL" id="CUR61009.1"/>
    </source>
</evidence>
<dbReference type="Pfam" id="PF00805">
    <property type="entry name" value="Pentapeptide"/>
    <property type="match status" value="1"/>
</dbReference>
<feature type="transmembrane region" description="Helical" evidence="2">
    <location>
        <begin position="22"/>
        <end position="41"/>
    </location>
</feature>
<evidence type="ECO:0000256" key="1">
    <source>
        <dbReference type="SAM" id="MobiDB-lite"/>
    </source>
</evidence>
<feature type="region of interest" description="Disordered" evidence="1">
    <location>
        <begin position="255"/>
        <end position="275"/>
    </location>
</feature>
<protein>
    <recommendedName>
        <fullName evidence="4">Pentapeptide repeat protein</fullName>
    </recommendedName>
</protein>
<reference evidence="3" key="1">
    <citation type="submission" date="2015-08" db="EMBL/GenBank/DDBJ databases">
        <authorList>
            <person name="Babu N.S."/>
            <person name="Beckwith C.J."/>
            <person name="Beseler K.G."/>
            <person name="Brison A."/>
            <person name="Carone J.V."/>
            <person name="Caskin T.P."/>
            <person name="Diamond M."/>
            <person name="Durham M.E."/>
            <person name="Foxe J.M."/>
            <person name="Go M."/>
            <person name="Henderson B.A."/>
            <person name="Jones I.B."/>
            <person name="McGettigan J.A."/>
            <person name="Micheletti S.J."/>
            <person name="Nasrallah M.E."/>
            <person name="Ortiz D."/>
            <person name="Piller C.R."/>
            <person name="Privatt S.R."/>
            <person name="Schneider S.L."/>
            <person name="Sharp S."/>
            <person name="Smith T.C."/>
            <person name="Stanton J.D."/>
            <person name="Ullery H.E."/>
            <person name="Wilson R.J."/>
            <person name="Serrano M.G."/>
            <person name="Buck G."/>
            <person name="Lee V."/>
            <person name="Wang Y."/>
            <person name="Carvalho R."/>
            <person name="Voegtly L."/>
            <person name="Shi R."/>
            <person name="Duckworth R."/>
            <person name="Johnson A."/>
            <person name="Loviza R."/>
            <person name="Walstead R."/>
            <person name="Shah Z."/>
            <person name="Kiflezghi M."/>
            <person name="Wade K."/>
            <person name="Ball S.L."/>
            <person name="Bradley K.W."/>
            <person name="Asai D.J."/>
            <person name="Bowman C.A."/>
            <person name="Russell D.A."/>
            <person name="Pope W.H."/>
            <person name="Jacobs-Sera D."/>
            <person name="Hendrix R.W."/>
            <person name="Hatfull G.F."/>
        </authorList>
    </citation>
    <scope>NUCLEOTIDE SEQUENCE</scope>
</reference>
<name>A0A2P2CG92_9ZZZZ</name>
<dbReference type="AlphaFoldDB" id="A0A2P2CG92"/>
<gene>
    <name evidence="3" type="ORF">NOCA1240112</name>
</gene>
<feature type="transmembrane region" description="Helical" evidence="2">
    <location>
        <begin position="53"/>
        <end position="72"/>
    </location>
</feature>
<evidence type="ECO:0000256" key="2">
    <source>
        <dbReference type="SAM" id="Phobius"/>
    </source>
</evidence>